<dbReference type="InterPro" id="IPR051489">
    <property type="entry name" value="ADAM_Metalloproteinase"/>
</dbReference>
<name>A0A0E3P3R2_9EURY</name>
<dbReference type="KEGG" id="msw:MSSIT_1451"/>
<dbReference type="HOGENOM" id="CLU_128579_0_0_2"/>
<sequence length="179" mass="19466">MKLGTGVLLVTIMILSVVAVLSTAPEADANSDILNDIDFDKTSLKFNEILDNFETVTTNSTTFLNDVSDGRVTLELLGQEFDLDLQEMDSVSNDAVIITENGSMIPAPESSTYKGTVVGEANSNAILTATDDVILGEINVGDKSYFIEQTSRKYKGKVVHVVYSSDAIKDREILEYNPC</sequence>
<proteinExistence type="predicted"/>
<dbReference type="AlphaFoldDB" id="A0A0E3P3R2"/>
<organism evidence="1 2">
    <name type="scientific">Methanosarcina siciliae T4/M</name>
    <dbReference type="NCBI Taxonomy" id="1434120"/>
    <lineage>
        <taxon>Archaea</taxon>
        <taxon>Methanobacteriati</taxon>
        <taxon>Methanobacteriota</taxon>
        <taxon>Stenosarchaea group</taxon>
        <taxon>Methanomicrobia</taxon>
        <taxon>Methanosarcinales</taxon>
        <taxon>Methanosarcinaceae</taxon>
        <taxon>Methanosarcina</taxon>
    </lineage>
</organism>
<evidence type="ECO:0000313" key="1">
    <source>
        <dbReference type="EMBL" id="AKB28170.1"/>
    </source>
</evidence>
<dbReference type="EMBL" id="CP009506">
    <property type="protein sequence ID" value="AKB28170.1"/>
    <property type="molecule type" value="Genomic_DNA"/>
</dbReference>
<dbReference type="PANTHER" id="PTHR45702:SF2">
    <property type="entry name" value="KUZBANIAN, ISOFORM A"/>
    <property type="match status" value="1"/>
</dbReference>
<dbReference type="PATRIC" id="fig|1434120.4.peg.1857"/>
<evidence type="ECO:0000313" key="2">
    <source>
        <dbReference type="Proteomes" id="UP000033111"/>
    </source>
</evidence>
<accession>A0A0E3P3R2</accession>
<dbReference type="GO" id="GO:0006509">
    <property type="term" value="P:membrane protein ectodomain proteolysis"/>
    <property type="evidence" value="ECO:0007669"/>
    <property type="project" value="TreeGrafter"/>
</dbReference>
<protein>
    <submittedName>
        <fullName evidence="1">Uncharacterized protein</fullName>
    </submittedName>
</protein>
<gene>
    <name evidence="1" type="ORF">MSSIT_1451</name>
</gene>
<dbReference type="GO" id="GO:0004222">
    <property type="term" value="F:metalloendopeptidase activity"/>
    <property type="evidence" value="ECO:0007669"/>
    <property type="project" value="TreeGrafter"/>
</dbReference>
<reference evidence="1 2" key="1">
    <citation type="submission" date="2014-07" db="EMBL/GenBank/DDBJ databases">
        <title>Methanogenic archaea and the global carbon cycle.</title>
        <authorList>
            <person name="Henriksen J.R."/>
            <person name="Luke J."/>
            <person name="Reinhart S."/>
            <person name="Benedict M.N."/>
            <person name="Youngblut N.D."/>
            <person name="Metcalf M.E."/>
            <person name="Whitaker R.J."/>
            <person name="Metcalf W.W."/>
        </authorList>
    </citation>
    <scope>NUCLEOTIDE SEQUENCE [LARGE SCALE GENOMIC DNA]</scope>
    <source>
        <strain evidence="1 2">T4/M</strain>
    </source>
</reference>
<dbReference type="GO" id="GO:0005886">
    <property type="term" value="C:plasma membrane"/>
    <property type="evidence" value="ECO:0007669"/>
    <property type="project" value="TreeGrafter"/>
</dbReference>
<keyword evidence="2" id="KW-1185">Reference proteome</keyword>
<dbReference type="PANTHER" id="PTHR45702">
    <property type="entry name" value="ADAM10/ADAM17 METALLOPEPTIDASE FAMILY MEMBER"/>
    <property type="match status" value="1"/>
</dbReference>
<dbReference type="Proteomes" id="UP000033111">
    <property type="component" value="Chromosome"/>
</dbReference>